<dbReference type="RefSeq" id="WP_218405156.1">
    <property type="nucleotide sequence ID" value="NZ_JAGSPC010000001.1"/>
</dbReference>
<reference evidence="2" key="1">
    <citation type="submission" date="2021-04" db="EMBL/GenBank/DDBJ databases">
        <authorList>
            <person name="Pira H."/>
            <person name="Risdian C."/>
            <person name="Wink J."/>
        </authorList>
    </citation>
    <scope>NUCLEOTIDE SEQUENCE</scope>
    <source>
        <strain evidence="2">WH158</strain>
    </source>
</reference>
<name>A0A9X1F640_9SPHN</name>
<protein>
    <recommendedName>
        <fullName evidence="1">UPF0102 protein KCG46_10430</fullName>
    </recommendedName>
</protein>
<comment type="caution">
    <text evidence="2">The sequence shown here is derived from an EMBL/GenBank/DDBJ whole genome shotgun (WGS) entry which is preliminary data.</text>
</comment>
<gene>
    <name evidence="2" type="ORF">KCG46_10430</name>
</gene>
<dbReference type="EMBL" id="JAGSPC010000001">
    <property type="protein sequence ID" value="MBV7259983.1"/>
    <property type="molecule type" value="Genomic_DNA"/>
</dbReference>
<comment type="similarity">
    <text evidence="1">Belongs to the UPF0102 family.</text>
</comment>
<dbReference type="PANTHER" id="PTHR34039">
    <property type="entry name" value="UPF0102 PROTEIN YRAN"/>
    <property type="match status" value="1"/>
</dbReference>
<accession>A0A9X1F640</accession>
<organism evidence="2 3">
    <name type="scientific">Erythrobacter crassostreae</name>
    <dbReference type="NCBI Taxonomy" id="2828328"/>
    <lineage>
        <taxon>Bacteria</taxon>
        <taxon>Pseudomonadati</taxon>
        <taxon>Pseudomonadota</taxon>
        <taxon>Alphaproteobacteria</taxon>
        <taxon>Sphingomonadales</taxon>
        <taxon>Erythrobacteraceae</taxon>
        <taxon>Erythrobacter/Porphyrobacter group</taxon>
        <taxon>Erythrobacter</taxon>
    </lineage>
</organism>
<keyword evidence="3" id="KW-1185">Reference proteome</keyword>
<dbReference type="HAMAP" id="MF_00048">
    <property type="entry name" value="UPF0102"/>
    <property type="match status" value="1"/>
</dbReference>
<evidence type="ECO:0000313" key="3">
    <source>
        <dbReference type="Proteomes" id="UP001138681"/>
    </source>
</evidence>
<dbReference type="Proteomes" id="UP001138681">
    <property type="component" value="Unassembled WGS sequence"/>
</dbReference>
<dbReference type="InterPro" id="IPR003509">
    <property type="entry name" value="UPF0102_YraN-like"/>
</dbReference>
<sequence>MTAKREIAERKGREGEAQAAQWLVGQGWRILAERVKTPVGEIDLIARKDRLTAFIEVKWRKRAADLDTAIDERRLLRVAAAAEAVAHKYAQPDDDLRIDVILLAPGSVPRHITNAFQP</sequence>
<evidence type="ECO:0000313" key="2">
    <source>
        <dbReference type="EMBL" id="MBV7259983.1"/>
    </source>
</evidence>
<evidence type="ECO:0000256" key="1">
    <source>
        <dbReference type="HAMAP-Rule" id="MF_00048"/>
    </source>
</evidence>
<dbReference type="AlphaFoldDB" id="A0A9X1F640"/>
<dbReference type="PANTHER" id="PTHR34039:SF1">
    <property type="entry name" value="UPF0102 PROTEIN YRAN"/>
    <property type="match status" value="1"/>
</dbReference>
<proteinExistence type="inferred from homology"/>
<dbReference type="Pfam" id="PF02021">
    <property type="entry name" value="UPF0102"/>
    <property type="match status" value="1"/>
</dbReference>